<evidence type="ECO:0000256" key="1">
    <source>
        <dbReference type="ARBA" id="ARBA00004651"/>
    </source>
</evidence>
<dbReference type="InterPro" id="IPR000390">
    <property type="entry name" value="Small_drug/metabolite_transptr"/>
</dbReference>
<dbReference type="GO" id="GO:0022857">
    <property type="term" value="F:transmembrane transporter activity"/>
    <property type="evidence" value="ECO:0007669"/>
    <property type="project" value="InterPro"/>
</dbReference>
<evidence type="ECO:0008006" key="9">
    <source>
        <dbReference type="Google" id="ProtNLM"/>
    </source>
</evidence>
<evidence type="ECO:0000256" key="3">
    <source>
        <dbReference type="ARBA" id="ARBA00022692"/>
    </source>
</evidence>
<comment type="subcellular location">
    <subcellularLocation>
        <location evidence="1">Cell membrane</location>
        <topology evidence="1">Multi-pass membrane protein</topology>
    </subcellularLocation>
</comment>
<protein>
    <recommendedName>
        <fullName evidence="9">EamA domain-containing protein</fullName>
    </recommendedName>
</protein>
<dbReference type="InterPro" id="IPR037185">
    <property type="entry name" value="EmrE-like"/>
</dbReference>
<dbReference type="EMBL" id="LSZW01000064">
    <property type="protein sequence ID" value="KXK64406.1"/>
    <property type="molecule type" value="Genomic_DNA"/>
</dbReference>
<dbReference type="Proteomes" id="UP000070366">
    <property type="component" value="Unassembled WGS sequence"/>
</dbReference>
<reference evidence="7 8" key="1">
    <citation type="submission" date="2016-02" db="EMBL/GenBank/DDBJ databases">
        <authorList>
            <person name="Wen L."/>
            <person name="He K."/>
            <person name="Yang H."/>
        </authorList>
    </citation>
    <scope>NUCLEOTIDE SEQUENCE [LARGE SCALE GENOMIC DNA]</scope>
    <source>
        <strain evidence="7 8">DSM 22607</strain>
    </source>
</reference>
<evidence type="ECO:0000313" key="8">
    <source>
        <dbReference type="Proteomes" id="UP000070366"/>
    </source>
</evidence>
<evidence type="ECO:0000256" key="2">
    <source>
        <dbReference type="ARBA" id="ARBA00022475"/>
    </source>
</evidence>
<evidence type="ECO:0000256" key="6">
    <source>
        <dbReference type="SAM" id="Phobius"/>
    </source>
</evidence>
<keyword evidence="5 6" id="KW-0472">Membrane</keyword>
<name>A0A136Q1N5_9FIRM</name>
<evidence type="ECO:0000313" key="7">
    <source>
        <dbReference type="EMBL" id="KXK64406.1"/>
    </source>
</evidence>
<feature type="transmembrane region" description="Helical" evidence="6">
    <location>
        <begin position="69"/>
        <end position="89"/>
    </location>
</feature>
<feature type="transmembrane region" description="Helical" evidence="6">
    <location>
        <begin position="6"/>
        <end position="24"/>
    </location>
</feature>
<proteinExistence type="predicted"/>
<gene>
    <name evidence="7" type="ORF">HMPREF3293_02485</name>
</gene>
<dbReference type="SUPFAM" id="SSF103481">
    <property type="entry name" value="Multidrug resistance efflux transporter EmrE"/>
    <property type="match status" value="1"/>
</dbReference>
<dbReference type="AlphaFoldDB" id="A0A136Q1N5"/>
<dbReference type="GO" id="GO:0005886">
    <property type="term" value="C:plasma membrane"/>
    <property type="evidence" value="ECO:0007669"/>
    <property type="project" value="UniProtKB-SubCell"/>
</dbReference>
<dbReference type="Gene3D" id="1.10.3730.20">
    <property type="match status" value="1"/>
</dbReference>
<comment type="caution">
    <text evidence="7">The sequence shown here is derived from an EMBL/GenBank/DDBJ whole genome shotgun (WGS) entry which is preliminary data.</text>
</comment>
<keyword evidence="8" id="KW-1185">Reference proteome</keyword>
<accession>A0A136Q1N5</accession>
<keyword evidence="3 6" id="KW-0812">Transmembrane</keyword>
<dbReference type="PANTHER" id="PTHR30561">
    <property type="entry name" value="SMR FAMILY PROTON-DEPENDENT DRUG EFFLUX TRANSPORTER SUGE"/>
    <property type="match status" value="1"/>
</dbReference>
<dbReference type="STRING" id="626937.HMPREF3293_02485"/>
<keyword evidence="4 6" id="KW-1133">Transmembrane helix</keyword>
<feature type="transmembrane region" description="Helical" evidence="6">
    <location>
        <begin position="45"/>
        <end position="63"/>
    </location>
</feature>
<evidence type="ECO:0000256" key="5">
    <source>
        <dbReference type="ARBA" id="ARBA00023136"/>
    </source>
</evidence>
<keyword evidence="2" id="KW-1003">Cell membrane</keyword>
<sequence>MLNLSSVLIMLCGVIIAAFSQILLKTSANREYTGFWKQYLNKRVIFGYLMLLVSMLFAIWAYSGMDYKYGPAIESVGMALVAILSCVILKEKMTKRRLAGTILIIAGLIVFCL</sequence>
<dbReference type="RefSeq" id="WP_066522032.1">
    <property type="nucleotide sequence ID" value="NZ_CABMOF010000007.1"/>
</dbReference>
<organism evidence="7 8">
    <name type="scientific">Christensenella minuta</name>
    <dbReference type="NCBI Taxonomy" id="626937"/>
    <lineage>
        <taxon>Bacteria</taxon>
        <taxon>Bacillati</taxon>
        <taxon>Bacillota</taxon>
        <taxon>Clostridia</taxon>
        <taxon>Christensenellales</taxon>
        <taxon>Christensenellaceae</taxon>
        <taxon>Christensenella</taxon>
    </lineage>
</organism>
<evidence type="ECO:0000256" key="4">
    <source>
        <dbReference type="ARBA" id="ARBA00022989"/>
    </source>
</evidence>
<dbReference type="PANTHER" id="PTHR30561:SF9">
    <property type="entry name" value="4-AMINO-4-DEOXY-L-ARABINOSE-PHOSPHOUNDECAPRENOL FLIPPASE SUBUNIT ARNF-RELATED"/>
    <property type="match status" value="1"/>
</dbReference>